<dbReference type="OrthoDB" id="4412616at2"/>
<organism evidence="3 4">
    <name type="scientific">Rudaeicoccus suwonensis</name>
    <dbReference type="NCBI Taxonomy" id="657409"/>
    <lineage>
        <taxon>Bacteria</taxon>
        <taxon>Bacillati</taxon>
        <taxon>Actinomycetota</taxon>
        <taxon>Actinomycetes</taxon>
        <taxon>Micrococcales</taxon>
        <taxon>Dermacoccaceae</taxon>
        <taxon>Rudaeicoccus</taxon>
    </lineage>
</organism>
<name>A0A561E411_9MICO</name>
<keyword evidence="2" id="KW-0472">Membrane</keyword>
<comment type="caution">
    <text evidence="3">The sequence shown here is derived from an EMBL/GenBank/DDBJ whole genome shotgun (WGS) entry which is preliminary data.</text>
</comment>
<keyword evidence="4" id="KW-1185">Reference proteome</keyword>
<evidence type="ECO:0000256" key="2">
    <source>
        <dbReference type="SAM" id="Phobius"/>
    </source>
</evidence>
<evidence type="ECO:0000256" key="1">
    <source>
        <dbReference type="SAM" id="MobiDB-lite"/>
    </source>
</evidence>
<dbReference type="RefSeq" id="WP_145229259.1">
    <property type="nucleotide sequence ID" value="NZ_VIVQ01000002.1"/>
</dbReference>
<reference evidence="3 4" key="1">
    <citation type="submission" date="2019-06" db="EMBL/GenBank/DDBJ databases">
        <title>Sequencing the genomes of 1000 actinobacteria strains.</title>
        <authorList>
            <person name="Klenk H.-P."/>
        </authorList>
    </citation>
    <scope>NUCLEOTIDE SEQUENCE [LARGE SCALE GENOMIC DNA]</scope>
    <source>
        <strain evidence="3 4">DSM 19560</strain>
    </source>
</reference>
<feature type="region of interest" description="Disordered" evidence="1">
    <location>
        <begin position="1"/>
        <end position="100"/>
    </location>
</feature>
<dbReference type="EMBL" id="VIVQ01000002">
    <property type="protein sequence ID" value="TWE10355.1"/>
    <property type="molecule type" value="Genomic_DNA"/>
</dbReference>
<dbReference type="AlphaFoldDB" id="A0A561E411"/>
<proteinExistence type="predicted"/>
<evidence type="ECO:0000313" key="4">
    <source>
        <dbReference type="Proteomes" id="UP000318297"/>
    </source>
</evidence>
<evidence type="ECO:0000313" key="3">
    <source>
        <dbReference type="EMBL" id="TWE10355.1"/>
    </source>
</evidence>
<protein>
    <submittedName>
        <fullName evidence="3">Uncharacterized protein</fullName>
    </submittedName>
</protein>
<feature type="transmembrane region" description="Helical" evidence="2">
    <location>
        <begin position="104"/>
        <end position="126"/>
    </location>
</feature>
<accession>A0A561E411</accession>
<gene>
    <name evidence="3" type="ORF">BKA23_2712</name>
</gene>
<sequence>MSHDQPGSGDPRGGRDDFDHFFTDRNGGGQPPQDPDATVWGGAGEQHGQAEQGAYTQRMPARPYEPQQYDAEYDAGYANQPREDYGRPQGGGYYDEPPRNGSKALAPILVIVASLIVIALVAFFALHHSSSKDNDAATTPLPSQTSQSTPSTTQSQSQSQSPSQTQSSPESSTDQSSSSDSPSSSANPLFPSSATACPGTSEYATGPKTSCPFAAVVASTYAAKKDSSGNATFSAVSPETGDTYQVSCTSGDYVTCVTTTKAIVYIAPSQ</sequence>
<feature type="region of interest" description="Disordered" evidence="1">
    <location>
        <begin position="131"/>
        <end position="192"/>
    </location>
</feature>
<feature type="compositionally biased region" description="Low complexity" evidence="1">
    <location>
        <begin position="138"/>
        <end position="185"/>
    </location>
</feature>
<keyword evidence="2" id="KW-0812">Transmembrane</keyword>
<dbReference type="Proteomes" id="UP000318297">
    <property type="component" value="Unassembled WGS sequence"/>
</dbReference>
<keyword evidence="2" id="KW-1133">Transmembrane helix</keyword>
<feature type="compositionally biased region" description="Basic and acidic residues" evidence="1">
    <location>
        <begin position="12"/>
        <end position="23"/>
    </location>
</feature>